<feature type="domain" description="Plastocyanin-like" evidence="6">
    <location>
        <begin position="169"/>
        <end position="239"/>
    </location>
</feature>
<dbReference type="AlphaFoldDB" id="A0AAQ3LAY0"/>
<evidence type="ECO:0000259" key="6">
    <source>
        <dbReference type="Pfam" id="PF07732"/>
    </source>
</evidence>
<evidence type="ECO:0000259" key="4">
    <source>
        <dbReference type="Pfam" id="PF00394"/>
    </source>
</evidence>
<keyword evidence="2" id="KW-0560">Oxidoreductase</keyword>
<evidence type="ECO:0000313" key="7">
    <source>
        <dbReference type="EMBL" id="WOO40153.1"/>
    </source>
</evidence>
<dbReference type="PANTHER" id="PTHR11709">
    <property type="entry name" value="MULTI-COPPER OXIDASE"/>
    <property type="match status" value="1"/>
</dbReference>
<name>A0AAQ3LAY0_9BACT</name>
<feature type="domain" description="Plastocyanin-like" evidence="6">
    <location>
        <begin position="91"/>
        <end position="120"/>
    </location>
</feature>
<dbReference type="PROSITE" id="PS00080">
    <property type="entry name" value="MULTICOPPER_OXIDASE2"/>
    <property type="match status" value="1"/>
</dbReference>
<evidence type="ECO:0000256" key="2">
    <source>
        <dbReference type="ARBA" id="ARBA00023002"/>
    </source>
</evidence>
<proteinExistence type="predicted"/>
<evidence type="ECO:0000256" key="1">
    <source>
        <dbReference type="ARBA" id="ARBA00022723"/>
    </source>
</evidence>
<dbReference type="KEGG" id="puo:RZN69_16145"/>
<evidence type="ECO:0000259" key="5">
    <source>
        <dbReference type="Pfam" id="PF07731"/>
    </source>
</evidence>
<evidence type="ECO:0000256" key="3">
    <source>
        <dbReference type="SAM" id="Phobius"/>
    </source>
</evidence>
<reference evidence="7 8" key="1">
    <citation type="submission" date="2023-10" db="EMBL/GenBank/DDBJ databases">
        <title>Rubellicoccus peritrichatus gen. nov., sp. nov., isolated from an algae of coral reef tank.</title>
        <authorList>
            <person name="Luo J."/>
        </authorList>
    </citation>
    <scope>NUCLEOTIDE SEQUENCE [LARGE SCALE GENOMIC DNA]</scope>
    <source>
        <strain evidence="7 8">CR14</strain>
    </source>
</reference>
<feature type="transmembrane region" description="Helical" evidence="3">
    <location>
        <begin position="12"/>
        <end position="31"/>
    </location>
</feature>
<dbReference type="CDD" id="cd13853">
    <property type="entry name" value="CuRO_1_Tth-MCO_like"/>
    <property type="match status" value="1"/>
</dbReference>
<dbReference type="Pfam" id="PF07732">
    <property type="entry name" value="Cu-oxidase_3"/>
    <property type="match status" value="2"/>
</dbReference>
<protein>
    <submittedName>
        <fullName evidence="7">Multicopper oxidase family protein</fullName>
    </submittedName>
</protein>
<dbReference type="GO" id="GO:0005507">
    <property type="term" value="F:copper ion binding"/>
    <property type="evidence" value="ECO:0007669"/>
    <property type="project" value="InterPro"/>
</dbReference>
<dbReference type="GO" id="GO:0016491">
    <property type="term" value="F:oxidoreductase activity"/>
    <property type="evidence" value="ECO:0007669"/>
    <property type="project" value="UniProtKB-KW"/>
</dbReference>
<dbReference type="Proteomes" id="UP001304300">
    <property type="component" value="Chromosome"/>
</dbReference>
<keyword evidence="3" id="KW-1133">Transmembrane helix</keyword>
<dbReference type="EMBL" id="CP136920">
    <property type="protein sequence ID" value="WOO40153.1"/>
    <property type="molecule type" value="Genomic_DNA"/>
</dbReference>
<dbReference type="Gene3D" id="2.60.40.420">
    <property type="entry name" value="Cupredoxins - blue copper proteins"/>
    <property type="match status" value="3"/>
</dbReference>
<keyword evidence="8" id="KW-1185">Reference proteome</keyword>
<dbReference type="InterPro" id="IPR001117">
    <property type="entry name" value="Cu-oxidase_2nd"/>
</dbReference>
<dbReference type="InterPro" id="IPR045087">
    <property type="entry name" value="Cu-oxidase_fam"/>
</dbReference>
<keyword evidence="1" id="KW-0479">Metal-binding</keyword>
<accession>A0AAQ3LAY0</accession>
<dbReference type="Pfam" id="PF00394">
    <property type="entry name" value="Cu-oxidase"/>
    <property type="match status" value="1"/>
</dbReference>
<dbReference type="InterPro" id="IPR011706">
    <property type="entry name" value="Cu-oxidase_C"/>
</dbReference>
<dbReference type="PANTHER" id="PTHR11709:SF518">
    <property type="entry name" value="MULTICOPPER OXIDASE"/>
    <property type="match status" value="1"/>
</dbReference>
<dbReference type="InterPro" id="IPR011707">
    <property type="entry name" value="Cu-oxidase-like_N"/>
</dbReference>
<evidence type="ECO:0000313" key="8">
    <source>
        <dbReference type="Proteomes" id="UP001304300"/>
    </source>
</evidence>
<sequence length="673" mass="75311">MNKLILKAKKFSLIPILLVHAFVYCITIQTLQADDSITVFIDSFEDLEQPVEFRSANGLLEVTHILEEASNFLGDGTSDDESEYMFIFGPTYNGSIPGPTLRVKPGDNLVVHTVNNLPPNDDNFLELLGIDLEFCTPLELQKIADGDIATLAAKTTTDFDFNFPHELNSYNLHTHGLHVSPAHKADEILRIIKPGSTYTNIISIPEDHVPGVFFYHPHNHGSIWAQYRSGMAGTIIVEGDIDEVPEIAAAKDIVLVLQQLETDSDFGTGEPDSETSDFTEVFETVKVAKTVNGQLNPTIRIQPGEVQRWRIIHAGRDDNFPFECDGVDFYVIGYDGIPIEEPVLMEKIFLAPGNRVEVLAKGKDAGTYSLTKVADGNVDELTIATVVVEGATIDMGIPETLPYQYDLLAPIAAEEVTGTRSLEYEIVLQPDALDDHVINGNKFDPTRVDQTIYLDDVDEWTITGDGHPHHIHSNDFYVVELEGTYLSDSNGENGIDATELYPTMPLWMDTIMVPSDGKVVLRSRYERYTGALVLHCHIIHHEELGMMQLVEILPPMGEYYLGVERADTSDDDYISQWLGAFNVSDLPWLWHYQFGWLYPAGTGAVDDDFWLYAESLDLAWLWTNSLSFPALWSNDRSSWLFYLDGDGTNFFYDLSQNEWFEASVSNSNAVASL</sequence>
<dbReference type="InterPro" id="IPR008972">
    <property type="entry name" value="Cupredoxin"/>
</dbReference>
<dbReference type="RefSeq" id="WP_317832281.1">
    <property type="nucleotide sequence ID" value="NZ_CP136920.1"/>
</dbReference>
<feature type="domain" description="Plastocyanin-like" evidence="5">
    <location>
        <begin position="434"/>
        <end position="550"/>
    </location>
</feature>
<dbReference type="Pfam" id="PF07731">
    <property type="entry name" value="Cu-oxidase_2"/>
    <property type="match status" value="1"/>
</dbReference>
<organism evidence="7 8">
    <name type="scientific">Rubellicoccus peritrichatus</name>
    <dbReference type="NCBI Taxonomy" id="3080537"/>
    <lineage>
        <taxon>Bacteria</taxon>
        <taxon>Pseudomonadati</taxon>
        <taxon>Verrucomicrobiota</taxon>
        <taxon>Opitutia</taxon>
        <taxon>Puniceicoccales</taxon>
        <taxon>Cerasicoccaceae</taxon>
        <taxon>Rubellicoccus</taxon>
    </lineage>
</organism>
<feature type="domain" description="Plastocyanin-like" evidence="4">
    <location>
        <begin position="288"/>
        <end position="372"/>
    </location>
</feature>
<keyword evidence="3" id="KW-0472">Membrane</keyword>
<dbReference type="SUPFAM" id="SSF49503">
    <property type="entry name" value="Cupredoxins"/>
    <property type="match status" value="3"/>
</dbReference>
<gene>
    <name evidence="7" type="ORF">RZN69_16145</name>
</gene>
<keyword evidence="3" id="KW-0812">Transmembrane</keyword>
<dbReference type="InterPro" id="IPR002355">
    <property type="entry name" value="Cu_oxidase_Cu_BS"/>
</dbReference>